<keyword evidence="3 6" id="KW-0597">Phosphoprotein</keyword>
<dbReference type="SMART" id="SM00387">
    <property type="entry name" value="HATPase_c"/>
    <property type="match status" value="1"/>
</dbReference>
<dbReference type="Pfam" id="PF02518">
    <property type="entry name" value="HATPase_c"/>
    <property type="match status" value="1"/>
</dbReference>
<dbReference type="CDD" id="cd00082">
    <property type="entry name" value="HisKA"/>
    <property type="match status" value="1"/>
</dbReference>
<comment type="catalytic activity">
    <reaction evidence="1">
        <text>ATP + protein L-histidine = ADP + protein N-phospho-L-histidine.</text>
        <dbReference type="EC" id="2.7.13.3"/>
    </reaction>
</comment>
<feature type="region of interest" description="Disordered" evidence="7">
    <location>
        <begin position="162"/>
        <end position="181"/>
    </location>
</feature>
<feature type="transmembrane region" description="Helical" evidence="8">
    <location>
        <begin position="358"/>
        <end position="376"/>
    </location>
</feature>
<dbReference type="InterPro" id="IPR004358">
    <property type="entry name" value="Sig_transdc_His_kin-like_C"/>
</dbReference>
<dbReference type="InterPro" id="IPR001789">
    <property type="entry name" value="Sig_transdc_resp-reg_receiver"/>
</dbReference>
<dbReference type="OrthoDB" id="60033at2759"/>
<feature type="region of interest" description="Disordered" evidence="7">
    <location>
        <begin position="1119"/>
        <end position="1158"/>
    </location>
</feature>
<feature type="transmembrane region" description="Helical" evidence="8">
    <location>
        <begin position="296"/>
        <end position="315"/>
    </location>
</feature>
<keyword evidence="12" id="KW-1185">Reference proteome</keyword>
<feature type="transmembrane region" description="Helical" evidence="8">
    <location>
        <begin position="382"/>
        <end position="402"/>
    </location>
</feature>
<dbReference type="PANTHER" id="PTHR43047:SF66">
    <property type="entry name" value="HISKA"/>
    <property type="match status" value="1"/>
</dbReference>
<dbReference type="InterPro" id="IPR036890">
    <property type="entry name" value="HATPase_C_sf"/>
</dbReference>
<gene>
    <name evidence="11" type="ORF">BMF94_2719</name>
</gene>
<dbReference type="CDD" id="cd17546">
    <property type="entry name" value="REC_hyHK_CKI1_RcsC-like"/>
    <property type="match status" value="1"/>
</dbReference>
<comment type="caution">
    <text evidence="11">The sequence shown here is derived from an EMBL/GenBank/DDBJ whole genome shotgun (WGS) entry which is preliminary data.</text>
</comment>
<evidence type="ECO:0000256" key="7">
    <source>
        <dbReference type="SAM" id="MobiDB-lite"/>
    </source>
</evidence>
<dbReference type="EC" id="2.7.13.3" evidence="2"/>
<keyword evidence="5" id="KW-0418">Kinase</keyword>
<evidence type="ECO:0000256" key="5">
    <source>
        <dbReference type="ARBA" id="ARBA00022777"/>
    </source>
</evidence>
<dbReference type="PRINTS" id="PR00344">
    <property type="entry name" value="BCTRLSENSOR"/>
</dbReference>
<dbReference type="STRING" id="741276.A0A2S5BC13"/>
<dbReference type="Pfam" id="PF00512">
    <property type="entry name" value="HisKA"/>
    <property type="match status" value="1"/>
</dbReference>
<feature type="transmembrane region" description="Helical" evidence="8">
    <location>
        <begin position="272"/>
        <end position="289"/>
    </location>
</feature>
<dbReference type="InterPro" id="IPR005467">
    <property type="entry name" value="His_kinase_dom"/>
</dbReference>
<proteinExistence type="predicted"/>
<protein>
    <recommendedName>
        <fullName evidence="2">histidine kinase</fullName>
        <ecNumber evidence="2">2.7.13.3</ecNumber>
    </recommendedName>
</protein>
<dbReference type="Gene3D" id="1.10.287.130">
    <property type="match status" value="1"/>
</dbReference>
<dbReference type="GO" id="GO:0009927">
    <property type="term" value="F:histidine phosphotransfer kinase activity"/>
    <property type="evidence" value="ECO:0007669"/>
    <property type="project" value="TreeGrafter"/>
</dbReference>
<organism evidence="11 12">
    <name type="scientific">Rhodotorula taiwanensis</name>
    <dbReference type="NCBI Taxonomy" id="741276"/>
    <lineage>
        <taxon>Eukaryota</taxon>
        <taxon>Fungi</taxon>
        <taxon>Dikarya</taxon>
        <taxon>Basidiomycota</taxon>
        <taxon>Pucciniomycotina</taxon>
        <taxon>Microbotryomycetes</taxon>
        <taxon>Sporidiobolales</taxon>
        <taxon>Sporidiobolaceae</taxon>
        <taxon>Rhodotorula</taxon>
    </lineage>
</organism>
<evidence type="ECO:0000313" key="12">
    <source>
        <dbReference type="Proteomes" id="UP000237144"/>
    </source>
</evidence>
<evidence type="ECO:0000256" key="4">
    <source>
        <dbReference type="ARBA" id="ARBA00022679"/>
    </source>
</evidence>
<dbReference type="SUPFAM" id="SSF55874">
    <property type="entry name" value="ATPase domain of HSP90 chaperone/DNA topoisomerase II/histidine kinase"/>
    <property type="match status" value="1"/>
</dbReference>
<dbReference type="PROSITE" id="PS50110">
    <property type="entry name" value="RESPONSE_REGULATORY"/>
    <property type="match status" value="1"/>
</dbReference>
<evidence type="ECO:0000256" key="1">
    <source>
        <dbReference type="ARBA" id="ARBA00000085"/>
    </source>
</evidence>
<feature type="compositionally biased region" description="Polar residues" evidence="7">
    <location>
        <begin position="828"/>
        <end position="843"/>
    </location>
</feature>
<feature type="modified residue" description="4-aspartylphosphate" evidence="6">
    <location>
        <position position="1051"/>
    </location>
</feature>
<dbReference type="EMBL" id="PJQD01000026">
    <property type="protein sequence ID" value="POY74281.1"/>
    <property type="molecule type" value="Genomic_DNA"/>
</dbReference>
<dbReference type="AlphaFoldDB" id="A0A2S5BC13"/>
<accession>A0A2S5BC13</accession>
<evidence type="ECO:0000256" key="3">
    <source>
        <dbReference type="ARBA" id="ARBA00022553"/>
    </source>
</evidence>
<evidence type="ECO:0000259" key="10">
    <source>
        <dbReference type="PROSITE" id="PS50110"/>
    </source>
</evidence>
<dbReference type="PROSITE" id="PS50109">
    <property type="entry name" value="HIS_KIN"/>
    <property type="match status" value="1"/>
</dbReference>
<dbReference type="SMART" id="SM00388">
    <property type="entry name" value="HisKA"/>
    <property type="match status" value="1"/>
</dbReference>
<dbReference type="InterPro" id="IPR003661">
    <property type="entry name" value="HisK_dim/P_dom"/>
</dbReference>
<dbReference type="Gene3D" id="3.30.565.10">
    <property type="entry name" value="Histidine kinase-like ATPase, C-terminal domain"/>
    <property type="match status" value="1"/>
</dbReference>
<keyword evidence="8" id="KW-0812">Transmembrane</keyword>
<dbReference type="PANTHER" id="PTHR43047">
    <property type="entry name" value="TWO-COMPONENT HISTIDINE PROTEIN KINASE"/>
    <property type="match status" value="1"/>
</dbReference>
<feature type="compositionally biased region" description="Low complexity" evidence="7">
    <location>
        <begin position="881"/>
        <end position="890"/>
    </location>
</feature>
<feature type="compositionally biased region" description="Low complexity" evidence="7">
    <location>
        <begin position="803"/>
        <end position="824"/>
    </location>
</feature>
<dbReference type="Pfam" id="PF00072">
    <property type="entry name" value="Response_reg"/>
    <property type="match status" value="1"/>
</dbReference>
<feature type="region of interest" description="Disordered" evidence="7">
    <location>
        <begin position="1"/>
        <end position="72"/>
    </location>
</feature>
<feature type="domain" description="Response regulatory" evidence="10">
    <location>
        <begin position="936"/>
        <end position="1116"/>
    </location>
</feature>
<dbReference type="SUPFAM" id="SSF52172">
    <property type="entry name" value="CheY-like"/>
    <property type="match status" value="2"/>
</dbReference>
<feature type="region of interest" description="Disordered" evidence="7">
    <location>
        <begin position="787"/>
        <end position="868"/>
    </location>
</feature>
<dbReference type="SUPFAM" id="SSF47384">
    <property type="entry name" value="Homodimeric domain of signal transducing histidine kinase"/>
    <property type="match status" value="1"/>
</dbReference>
<feature type="transmembrane region" description="Helical" evidence="8">
    <location>
        <begin position="335"/>
        <end position="353"/>
    </location>
</feature>
<feature type="compositionally biased region" description="Polar residues" evidence="7">
    <location>
        <begin position="102"/>
        <end position="112"/>
    </location>
</feature>
<feature type="transmembrane region" description="Helical" evidence="8">
    <location>
        <begin position="241"/>
        <end position="260"/>
    </location>
</feature>
<dbReference type="GO" id="GO:0005886">
    <property type="term" value="C:plasma membrane"/>
    <property type="evidence" value="ECO:0007669"/>
    <property type="project" value="TreeGrafter"/>
</dbReference>
<name>A0A2S5BC13_9BASI</name>
<evidence type="ECO:0000256" key="8">
    <source>
        <dbReference type="SAM" id="Phobius"/>
    </source>
</evidence>
<dbReference type="Proteomes" id="UP000237144">
    <property type="component" value="Unassembled WGS sequence"/>
</dbReference>
<keyword evidence="8" id="KW-0472">Membrane</keyword>
<keyword evidence="8" id="KW-1133">Transmembrane helix</keyword>
<dbReference type="GO" id="GO:0000155">
    <property type="term" value="F:phosphorelay sensor kinase activity"/>
    <property type="evidence" value="ECO:0007669"/>
    <property type="project" value="InterPro"/>
</dbReference>
<evidence type="ECO:0000256" key="2">
    <source>
        <dbReference type="ARBA" id="ARBA00012438"/>
    </source>
</evidence>
<sequence length="1158" mass="124647">MLSSPPGSSNGRMRRIPRPWALSGANGIKPEDRIDTSSRGGSGSGRGANGVAPRSGGAQQLPPPVVAFVPPGAGNKVRLHWEKLKRRVGNGSAPSDSLGDPTATTESDNGSTWRGAGGRQASLAALDEVTGEKKEEFVDEVVVDQESDFECWRRTTITSATASHHGATGTSPGTGQIGTMQSEGSSLRHTAYESSGPLMAVFGFLRYRIWPVVLRFMAPSYHDPSVEESYQKEFWYNQKGAHIFGAIYLSIVWALVLALLPRPFSMWNKVQLYGIQPALTVPMIPMAAFDVPRRWTWTWQIYVFAAIWIFAAANPIDMHQCGFYSPTPNCGFKDFQATLFYPAAMPCVALFALGMKRVMAVVFALSWVALMGATVLNDKPRYVRNAIIVIIFLGFIIFLHYLREMNDRRVYTMRAELKVSYRAKQRAQINERKQLDAKRRFSSYIFHEVRVPLNTALLAVQNLKGEDAFDPNSEHGVEYDALESSLQLMSQVLNDVLDFSRMERGGFSSVHRPFSLHKAMQSIVTPLRLDAAARGLDLEATFDHRVDNVAVAGTYPDDNVSDVSLGDGILIGDEVRLRQIIGNLASNAAKFTAPGGKIGLKTTLIYPLPDEQASPAPTLPTGTDFAEKDAEKGAFESSLTPNKLHELEAKTSEPVKKMLVVRFEISDTGVGIRPSDMAENRLFSPYVQTAVGREQGGKGTGLGLSLVRQIVMLMGGRLGVRSKFGEGTTMWVELAYPIATAAEAATASTSVLKRDHRGSVVSPGVASSAASDYRFVSSLRLQPSSTTLDSLEDSARKRGLSVSTTPTAASSRPGSPPGGSTPAALTAGTLSQVESSSPETATPSGLLPAARPVARSQVSSQSAPGGVTLAPEHQSLAALPSASPVVSAAPTQRPHTSSGVASAPNVVASGSASKSNAAAVKAAAANKLGIDGPPLKVLVVDDDNLTRRLMSRMMLRLGCQVESAENGKIALDMILKPPPPGANNVPAVRLEMVSEEAEPSSDFHDVPARAARDLDAAERGDGIIVKRVKMVGMDPTAGIDAFQHYDIVFLDNQMPVCSGVQVVTKLRSLGRDDLVVGVTANALQSDQEQYLESGASYILTKPVKEEDLVRHLRLADKRRTERADPTLRAQRQAKMNASGPHFPPINSIIGPLDDDDDM</sequence>
<dbReference type="SMART" id="SM00448">
    <property type="entry name" value="REC"/>
    <property type="match status" value="1"/>
</dbReference>
<feature type="region of interest" description="Disordered" evidence="7">
    <location>
        <begin position="881"/>
        <end position="907"/>
    </location>
</feature>
<feature type="compositionally biased region" description="Polar residues" evidence="7">
    <location>
        <begin position="1"/>
        <end position="11"/>
    </location>
</feature>
<dbReference type="InterPro" id="IPR011006">
    <property type="entry name" value="CheY-like_superfamily"/>
</dbReference>
<evidence type="ECO:0000256" key="6">
    <source>
        <dbReference type="PROSITE-ProRule" id="PRU00169"/>
    </source>
</evidence>
<feature type="region of interest" description="Disordered" evidence="7">
    <location>
        <begin position="86"/>
        <end position="117"/>
    </location>
</feature>
<dbReference type="InterPro" id="IPR003594">
    <property type="entry name" value="HATPase_dom"/>
</dbReference>
<dbReference type="InterPro" id="IPR036097">
    <property type="entry name" value="HisK_dim/P_sf"/>
</dbReference>
<evidence type="ECO:0000259" key="9">
    <source>
        <dbReference type="PROSITE" id="PS50109"/>
    </source>
</evidence>
<feature type="domain" description="Histidine kinase" evidence="9">
    <location>
        <begin position="444"/>
        <end position="738"/>
    </location>
</feature>
<keyword evidence="4" id="KW-0808">Transferase</keyword>
<evidence type="ECO:0000313" key="11">
    <source>
        <dbReference type="EMBL" id="POY74281.1"/>
    </source>
</evidence>
<reference evidence="11 12" key="1">
    <citation type="journal article" date="2018" name="Front. Microbiol.">
        <title>Prospects for Fungal Bioremediation of Acidic Radioactive Waste Sites: Characterization and Genome Sequence of Rhodotorula taiwanensis MD1149.</title>
        <authorList>
            <person name="Tkavc R."/>
            <person name="Matrosova V.Y."/>
            <person name="Grichenko O.E."/>
            <person name="Gostincar C."/>
            <person name="Volpe R.P."/>
            <person name="Klimenkova P."/>
            <person name="Gaidamakova E.K."/>
            <person name="Zhou C.E."/>
            <person name="Stewart B.J."/>
            <person name="Lyman M.G."/>
            <person name="Malfatti S.A."/>
            <person name="Rubinfeld B."/>
            <person name="Courtot M."/>
            <person name="Singh J."/>
            <person name="Dalgard C.L."/>
            <person name="Hamilton T."/>
            <person name="Frey K.G."/>
            <person name="Gunde-Cimerman N."/>
            <person name="Dugan L."/>
            <person name="Daly M.J."/>
        </authorList>
    </citation>
    <scope>NUCLEOTIDE SEQUENCE [LARGE SCALE GENOMIC DNA]</scope>
    <source>
        <strain evidence="11 12">MD1149</strain>
    </source>
</reference>
<dbReference type="Gene3D" id="3.40.50.2300">
    <property type="match status" value="1"/>
</dbReference>